<organism evidence="2 3">
    <name type="scientific">Aspergillus terreus</name>
    <dbReference type="NCBI Taxonomy" id="33178"/>
    <lineage>
        <taxon>Eukaryota</taxon>
        <taxon>Fungi</taxon>
        <taxon>Dikarya</taxon>
        <taxon>Ascomycota</taxon>
        <taxon>Pezizomycotina</taxon>
        <taxon>Eurotiomycetes</taxon>
        <taxon>Eurotiomycetidae</taxon>
        <taxon>Eurotiales</taxon>
        <taxon>Aspergillaceae</taxon>
        <taxon>Aspergillus</taxon>
        <taxon>Aspergillus subgen. Circumdati</taxon>
    </lineage>
</organism>
<gene>
    <name evidence="2" type="ORF">ATEIFO6365_0010019500</name>
</gene>
<keyword evidence="3" id="KW-1185">Reference proteome</keyword>
<dbReference type="Pfam" id="PF07985">
    <property type="entry name" value="SRR1"/>
    <property type="match status" value="1"/>
</dbReference>
<proteinExistence type="predicted"/>
<name>A0A5M3Z9D6_ASPTE</name>
<dbReference type="VEuPathDB" id="FungiDB:ATEG_08669"/>
<protein>
    <recommendedName>
        <fullName evidence="1">SRR1-like domain-containing protein</fullName>
    </recommendedName>
</protein>
<dbReference type="Proteomes" id="UP000452235">
    <property type="component" value="Unassembled WGS sequence"/>
</dbReference>
<dbReference type="OrthoDB" id="5230585at2759"/>
<dbReference type="PANTHER" id="PTHR42080:SF3">
    <property type="entry name" value="SRR1-LIKE DOMAIN-CONTAINING PROTEIN"/>
    <property type="match status" value="1"/>
</dbReference>
<reference evidence="2 3" key="1">
    <citation type="submission" date="2020-01" db="EMBL/GenBank/DDBJ databases">
        <title>Aspergillus terreus IFO 6365 whole genome shotgun sequence.</title>
        <authorList>
            <person name="Kanamasa S."/>
            <person name="Takahashi H."/>
        </authorList>
    </citation>
    <scope>NUCLEOTIDE SEQUENCE [LARGE SCALE GENOMIC DNA]</scope>
    <source>
        <strain evidence="2 3">IFO 6365</strain>
    </source>
</reference>
<dbReference type="PANTHER" id="PTHR42080">
    <property type="entry name" value="SRR1 DOMAIN-CONTAINING PROTEIN"/>
    <property type="match status" value="1"/>
</dbReference>
<dbReference type="AlphaFoldDB" id="A0A5M3Z9D6"/>
<dbReference type="EMBL" id="BLJY01000010">
    <property type="protein sequence ID" value="GFF19422.1"/>
    <property type="molecule type" value="Genomic_DNA"/>
</dbReference>
<sequence length="340" mass="38143">MTDLAKYIDVPLDSETITQIQTKILHLTGLYKSGKRLFPRELLADLNSQIEKDAHAVQINDFDDIPRKYSLKVPGWCADFANTYRINYRSIHDLCYPTPVCPEIVLRSDHCPVSIGYTRTSPASGATIDEVHKTFLQKRRQWVDSETCQDLVHHLSTMPISTPIKKIVCFGLGTMGHLGFFHCTRAHMQHAAVETIAAVLAARGADGGKGVACYAQDPAYDAVDLEVLRRIGVTPLDDPKGFLEIDENTLVFSVSPNVPVKQIVVDVQWPAAMIWNTVTPPETDCNQWAKQVAKNGDETWISPFTTDPDSRRVRRMVMNYAQASIHDPHEYFGDVSIYTK</sequence>
<evidence type="ECO:0000313" key="2">
    <source>
        <dbReference type="EMBL" id="GFF19422.1"/>
    </source>
</evidence>
<feature type="domain" description="SRR1-like" evidence="1">
    <location>
        <begin position="159"/>
        <end position="283"/>
    </location>
</feature>
<evidence type="ECO:0000259" key="1">
    <source>
        <dbReference type="Pfam" id="PF07985"/>
    </source>
</evidence>
<accession>A0A5M3Z9D6</accession>
<evidence type="ECO:0000313" key="3">
    <source>
        <dbReference type="Proteomes" id="UP000452235"/>
    </source>
</evidence>
<dbReference type="InterPro" id="IPR012942">
    <property type="entry name" value="SRR1-like"/>
</dbReference>
<comment type="caution">
    <text evidence="2">The sequence shown here is derived from an EMBL/GenBank/DDBJ whole genome shotgun (WGS) entry which is preliminary data.</text>
</comment>